<sequence length="69" mass="7845">MSEPNSSRNSDVAGQNKLKKMLKMALPHVGLAVFLFLYLLIGAYAFYLQEYDADKILQEAKLEVIRKVL</sequence>
<feature type="transmembrane region" description="Helical" evidence="1">
    <location>
        <begin position="25"/>
        <end position="47"/>
    </location>
</feature>
<keyword evidence="1" id="KW-1133">Transmembrane helix</keyword>
<keyword evidence="3" id="KW-1185">Reference proteome</keyword>
<dbReference type="OrthoDB" id="5824308at2759"/>
<name>A0A9P1MSK7_9PELO</name>
<protein>
    <submittedName>
        <fullName evidence="2">Uncharacterized protein</fullName>
    </submittedName>
</protein>
<dbReference type="AlphaFoldDB" id="A0A9P1MSK7"/>
<keyword evidence="1" id="KW-0812">Transmembrane</keyword>
<dbReference type="Gene3D" id="1.10.287.70">
    <property type="match status" value="1"/>
</dbReference>
<reference evidence="2" key="1">
    <citation type="submission" date="2022-11" db="EMBL/GenBank/DDBJ databases">
        <authorList>
            <person name="Kikuchi T."/>
        </authorList>
    </citation>
    <scope>NUCLEOTIDE SEQUENCE</scope>
    <source>
        <strain evidence="2">PS1010</strain>
    </source>
</reference>
<keyword evidence="1" id="KW-0472">Membrane</keyword>
<dbReference type="EMBL" id="CANHGI010000001">
    <property type="protein sequence ID" value="CAI5438169.1"/>
    <property type="molecule type" value="Genomic_DNA"/>
</dbReference>
<gene>
    <name evidence="2" type="ORF">CAMP_LOCUS806</name>
</gene>
<proteinExistence type="predicted"/>
<evidence type="ECO:0000313" key="2">
    <source>
        <dbReference type="EMBL" id="CAI5438169.1"/>
    </source>
</evidence>
<accession>A0A9P1MSK7</accession>
<comment type="caution">
    <text evidence="2">The sequence shown here is derived from an EMBL/GenBank/DDBJ whole genome shotgun (WGS) entry which is preliminary data.</text>
</comment>
<evidence type="ECO:0000313" key="3">
    <source>
        <dbReference type="Proteomes" id="UP001152747"/>
    </source>
</evidence>
<organism evidence="2 3">
    <name type="scientific">Caenorhabditis angaria</name>
    <dbReference type="NCBI Taxonomy" id="860376"/>
    <lineage>
        <taxon>Eukaryota</taxon>
        <taxon>Metazoa</taxon>
        <taxon>Ecdysozoa</taxon>
        <taxon>Nematoda</taxon>
        <taxon>Chromadorea</taxon>
        <taxon>Rhabditida</taxon>
        <taxon>Rhabditina</taxon>
        <taxon>Rhabditomorpha</taxon>
        <taxon>Rhabditoidea</taxon>
        <taxon>Rhabditidae</taxon>
        <taxon>Peloderinae</taxon>
        <taxon>Caenorhabditis</taxon>
    </lineage>
</organism>
<evidence type="ECO:0000256" key="1">
    <source>
        <dbReference type="SAM" id="Phobius"/>
    </source>
</evidence>
<dbReference type="Proteomes" id="UP001152747">
    <property type="component" value="Unassembled WGS sequence"/>
</dbReference>